<accession>A0A1I2L4E4</accession>
<evidence type="ECO:0000313" key="2">
    <source>
        <dbReference type="Proteomes" id="UP000198661"/>
    </source>
</evidence>
<protein>
    <submittedName>
        <fullName evidence="1">Uncharacterized protein</fullName>
    </submittedName>
</protein>
<dbReference type="STRING" id="201973.SAMN04488025_103168"/>
<name>A0A1I2L4E4_9BACL</name>
<reference evidence="1 2" key="1">
    <citation type="submission" date="2016-10" db="EMBL/GenBank/DDBJ databases">
        <authorList>
            <person name="de Groot N.N."/>
        </authorList>
    </citation>
    <scope>NUCLEOTIDE SEQUENCE [LARGE SCALE GENOMIC DNA]</scope>
    <source>
        <strain evidence="1 2">DSM 44945</strain>
    </source>
</reference>
<organism evidence="1 2">
    <name type="scientific">Planifilum fulgidum</name>
    <dbReference type="NCBI Taxonomy" id="201973"/>
    <lineage>
        <taxon>Bacteria</taxon>
        <taxon>Bacillati</taxon>
        <taxon>Bacillota</taxon>
        <taxon>Bacilli</taxon>
        <taxon>Bacillales</taxon>
        <taxon>Thermoactinomycetaceae</taxon>
        <taxon>Planifilum</taxon>
    </lineage>
</organism>
<evidence type="ECO:0000313" key="1">
    <source>
        <dbReference type="EMBL" id="SFF72151.1"/>
    </source>
</evidence>
<sequence>MRWLAFKGWRFYRSRCCFRTPPAGVNFYSFNMPAQGEGMEAAVSSGRPSRALMLLPRIIPGDEPVRCR</sequence>
<keyword evidence="2" id="KW-1185">Reference proteome</keyword>
<gene>
    <name evidence="1" type="ORF">SAMN04488025_103168</name>
</gene>
<dbReference type="AlphaFoldDB" id="A0A1I2L4E4"/>
<proteinExistence type="predicted"/>
<dbReference type="Proteomes" id="UP000198661">
    <property type="component" value="Unassembled WGS sequence"/>
</dbReference>
<dbReference type="EMBL" id="FOOK01000003">
    <property type="protein sequence ID" value="SFF72151.1"/>
    <property type="molecule type" value="Genomic_DNA"/>
</dbReference>